<evidence type="ECO:0000313" key="2">
    <source>
        <dbReference type="Proteomes" id="UP000187203"/>
    </source>
</evidence>
<keyword evidence="2" id="KW-1185">Reference proteome</keyword>
<dbReference type="Proteomes" id="UP000187203">
    <property type="component" value="Unassembled WGS sequence"/>
</dbReference>
<accession>A0A1R3GGT5</accession>
<comment type="caution">
    <text evidence="1">The sequence shown here is derived from an EMBL/GenBank/DDBJ whole genome shotgun (WGS) entry which is preliminary data.</text>
</comment>
<gene>
    <name evidence="1" type="ORF">COLO4_35458</name>
</gene>
<protein>
    <submittedName>
        <fullName evidence="1">Uncharacterized protein</fullName>
    </submittedName>
</protein>
<sequence>MNANYIEAIVSGESCETVCIETCCVNTAIVSVSSGVNHSLTTALHSIEIALGVINEDFQESNSMQQLQHLQPFRIVIYNAKGVARPLFISSLQETISVYNPHVLIIT</sequence>
<name>A0A1R3GGT5_9ROSI</name>
<dbReference type="AlphaFoldDB" id="A0A1R3GGT5"/>
<proteinExistence type="predicted"/>
<reference evidence="2" key="1">
    <citation type="submission" date="2013-09" db="EMBL/GenBank/DDBJ databases">
        <title>Corchorus olitorius genome sequencing.</title>
        <authorList>
            <person name="Alam M."/>
            <person name="Haque M.S."/>
            <person name="Islam M.S."/>
            <person name="Emdad E.M."/>
            <person name="Islam M.M."/>
            <person name="Ahmed B."/>
            <person name="Halim A."/>
            <person name="Hossen Q.M.M."/>
            <person name="Hossain M.Z."/>
            <person name="Ahmed R."/>
            <person name="Khan M.M."/>
            <person name="Islam R."/>
            <person name="Rashid M.M."/>
            <person name="Khan S.A."/>
            <person name="Rahman M.S."/>
            <person name="Alam M."/>
            <person name="Yahiya A.S."/>
            <person name="Khan M.S."/>
            <person name="Azam M.S."/>
            <person name="Haque T."/>
            <person name="Lashkar M.Z.H."/>
            <person name="Akhand A.I."/>
            <person name="Morshed G."/>
            <person name="Roy S."/>
            <person name="Uddin K.S."/>
            <person name="Rabeya T."/>
            <person name="Hossain A.S."/>
            <person name="Chowdhury A."/>
            <person name="Snigdha A.R."/>
            <person name="Mortoza M.S."/>
            <person name="Matin S.A."/>
            <person name="Hoque S.M.E."/>
            <person name="Islam M.K."/>
            <person name="Roy D.K."/>
            <person name="Haider R."/>
            <person name="Moosa M.M."/>
            <person name="Elias S.M."/>
            <person name="Hasan A.M."/>
            <person name="Jahan S."/>
            <person name="Shafiuddin M."/>
            <person name="Mahmood N."/>
            <person name="Shommy N.S."/>
        </authorList>
    </citation>
    <scope>NUCLEOTIDE SEQUENCE [LARGE SCALE GENOMIC DNA]</scope>
    <source>
        <strain evidence="2">cv. O-4</strain>
    </source>
</reference>
<organism evidence="1 2">
    <name type="scientific">Corchorus olitorius</name>
    <dbReference type="NCBI Taxonomy" id="93759"/>
    <lineage>
        <taxon>Eukaryota</taxon>
        <taxon>Viridiplantae</taxon>
        <taxon>Streptophyta</taxon>
        <taxon>Embryophyta</taxon>
        <taxon>Tracheophyta</taxon>
        <taxon>Spermatophyta</taxon>
        <taxon>Magnoliopsida</taxon>
        <taxon>eudicotyledons</taxon>
        <taxon>Gunneridae</taxon>
        <taxon>Pentapetalae</taxon>
        <taxon>rosids</taxon>
        <taxon>malvids</taxon>
        <taxon>Malvales</taxon>
        <taxon>Malvaceae</taxon>
        <taxon>Grewioideae</taxon>
        <taxon>Apeibeae</taxon>
        <taxon>Corchorus</taxon>
    </lineage>
</organism>
<dbReference type="EMBL" id="AWUE01022604">
    <property type="protein sequence ID" value="OMO57271.1"/>
    <property type="molecule type" value="Genomic_DNA"/>
</dbReference>
<evidence type="ECO:0000313" key="1">
    <source>
        <dbReference type="EMBL" id="OMO57271.1"/>
    </source>
</evidence>